<proteinExistence type="predicted"/>
<protein>
    <recommendedName>
        <fullName evidence="3">Protein NEOXANTHIN-DEFICIENT 1</fullName>
    </recommendedName>
</protein>
<dbReference type="InterPro" id="IPR039343">
    <property type="entry name" value="NDX1-like"/>
</dbReference>
<dbReference type="AlphaFoldDB" id="A0A250WXL2"/>
<dbReference type="InterPro" id="IPR023375">
    <property type="entry name" value="ADC_dom_sf"/>
</dbReference>
<dbReference type="SUPFAM" id="SSF160104">
    <property type="entry name" value="Acetoacetate decarboxylase-like"/>
    <property type="match status" value="1"/>
</dbReference>
<accession>A0A250WXL2</accession>
<evidence type="ECO:0000313" key="1">
    <source>
        <dbReference type="EMBL" id="GAX75439.1"/>
    </source>
</evidence>
<dbReference type="STRING" id="1157962.A0A250WXL2"/>
<name>A0A250WXL2_9CHLO</name>
<dbReference type="EMBL" id="BEGY01000012">
    <property type="protein sequence ID" value="GAX75439.1"/>
    <property type="molecule type" value="Genomic_DNA"/>
</dbReference>
<comment type="caution">
    <text evidence="1">The sequence shown here is derived from an EMBL/GenBank/DDBJ whole genome shotgun (WGS) entry which is preliminary data.</text>
</comment>
<reference evidence="1 2" key="1">
    <citation type="submission" date="2017-08" db="EMBL/GenBank/DDBJ databases">
        <title>Acidophilic green algal genome provides insights into adaptation to an acidic environment.</title>
        <authorList>
            <person name="Hirooka S."/>
            <person name="Hirose Y."/>
            <person name="Kanesaki Y."/>
            <person name="Higuchi S."/>
            <person name="Fujiwara T."/>
            <person name="Onuma R."/>
            <person name="Era A."/>
            <person name="Ohbayashi R."/>
            <person name="Uzuka A."/>
            <person name="Nozaki H."/>
            <person name="Yoshikawa H."/>
            <person name="Miyagishima S.Y."/>
        </authorList>
    </citation>
    <scope>NUCLEOTIDE SEQUENCE [LARGE SCALE GENOMIC DNA]</scope>
    <source>
        <strain evidence="1 2">NIES-2499</strain>
    </source>
</reference>
<organism evidence="1 2">
    <name type="scientific">Chlamydomonas eustigma</name>
    <dbReference type="NCBI Taxonomy" id="1157962"/>
    <lineage>
        <taxon>Eukaryota</taxon>
        <taxon>Viridiplantae</taxon>
        <taxon>Chlorophyta</taxon>
        <taxon>core chlorophytes</taxon>
        <taxon>Chlorophyceae</taxon>
        <taxon>CS clade</taxon>
        <taxon>Chlamydomonadales</taxon>
        <taxon>Chlamydomonadaceae</taxon>
        <taxon>Chlamydomonas</taxon>
    </lineage>
</organism>
<keyword evidence="2" id="KW-1185">Reference proteome</keyword>
<dbReference type="Proteomes" id="UP000232323">
    <property type="component" value="Unassembled WGS sequence"/>
</dbReference>
<gene>
    <name evidence="1" type="ORF">CEUSTIGMA_g2883.t1</name>
</gene>
<sequence>MGYGEAPWVFKGRALYQLQLVKVDEAKKYMPKELKLVELFGYTLGGFYLARYDDSPVGAFDELVVLAGLAWNPPTSCAWAARVYVNNKSARDHGLHSVGLPSRLADFSASSCGPADKSRSWWWQSKGAGILDGKNNKQIGGTTAPGCTLLEGDLCIKNMEKAPSRSSSSPVCSLQLPPALEAQAWSGPRIRLALPSFSGGTPDHPDLLKYACDLLTCVRPVSPAVVILPKASTSQEGQGKQGKAGSSSTTELLSSVLNGAPVLALAFEDMVMTVQEPVRAMYTLSPPVVGQSGVNA</sequence>
<dbReference type="PANTHER" id="PTHR35467:SF2">
    <property type="entry name" value="PROTEIN NEOXANTHIN-DEFICIENT 1"/>
    <property type="match status" value="1"/>
</dbReference>
<dbReference type="OrthoDB" id="9970474at2759"/>
<dbReference type="PANTHER" id="PTHR35467">
    <property type="match status" value="1"/>
</dbReference>
<evidence type="ECO:0000313" key="2">
    <source>
        <dbReference type="Proteomes" id="UP000232323"/>
    </source>
</evidence>
<dbReference type="Gene3D" id="2.40.400.10">
    <property type="entry name" value="Acetoacetate decarboxylase-like"/>
    <property type="match status" value="1"/>
</dbReference>
<evidence type="ECO:0008006" key="3">
    <source>
        <dbReference type="Google" id="ProtNLM"/>
    </source>
</evidence>